<proteinExistence type="predicted"/>
<dbReference type="AlphaFoldDB" id="A0A937FD00"/>
<name>A0A937FD00_9BACT</name>
<protein>
    <submittedName>
        <fullName evidence="1">Uncharacterized protein</fullName>
    </submittedName>
</protein>
<reference evidence="1" key="1">
    <citation type="submission" date="2021-01" db="EMBL/GenBank/DDBJ databases">
        <title>Fulvivirga kasyanovii gen. nov., sp nov., a novel member of the phylum Bacteroidetes isolated from seawater in a mussel farm.</title>
        <authorList>
            <person name="Zhao L.-H."/>
            <person name="Wang Z.-J."/>
        </authorList>
    </citation>
    <scope>NUCLEOTIDE SEQUENCE</scope>
    <source>
        <strain evidence="1">2943</strain>
    </source>
</reference>
<evidence type="ECO:0000313" key="1">
    <source>
        <dbReference type="EMBL" id="MBL3658158.1"/>
    </source>
</evidence>
<accession>A0A937FD00</accession>
<keyword evidence="2" id="KW-1185">Reference proteome</keyword>
<dbReference type="Proteomes" id="UP000659388">
    <property type="component" value="Unassembled WGS sequence"/>
</dbReference>
<dbReference type="RefSeq" id="WP_202245952.1">
    <property type="nucleotide sequence ID" value="NZ_JAESIY010000011.1"/>
</dbReference>
<organism evidence="1 2">
    <name type="scientific">Fulvivirga sediminis</name>
    <dbReference type="NCBI Taxonomy" id="2803949"/>
    <lineage>
        <taxon>Bacteria</taxon>
        <taxon>Pseudomonadati</taxon>
        <taxon>Bacteroidota</taxon>
        <taxon>Cytophagia</taxon>
        <taxon>Cytophagales</taxon>
        <taxon>Fulvivirgaceae</taxon>
        <taxon>Fulvivirga</taxon>
    </lineage>
</organism>
<evidence type="ECO:0000313" key="2">
    <source>
        <dbReference type="Proteomes" id="UP000659388"/>
    </source>
</evidence>
<gene>
    <name evidence="1" type="ORF">JL102_18545</name>
</gene>
<dbReference type="EMBL" id="JAESIY010000011">
    <property type="protein sequence ID" value="MBL3658158.1"/>
    <property type="molecule type" value="Genomic_DNA"/>
</dbReference>
<comment type="caution">
    <text evidence="1">The sequence shown here is derived from an EMBL/GenBank/DDBJ whole genome shotgun (WGS) entry which is preliminary data.</text>
</comment>
<sequence length="95" mass="11045">MINYYIDIMVTREIFDGLSLRKRHAAIQHGGVFQKECHRFEKCLQLYELGDFLVEACFNDKYELIQIEVISHTSAVLFYDISCQAFSSSMAGKRI</sequence>